<feature type="domain" description="DNA2/NAM7 helicase-like C-terminal" evidence="3">
    <location>
        <begin position="921"/>
        <end position="998"/>
    </location>
</feature>
<feature type="region of interest" description="Disordered" evidence="1">
    <location>
        <begin position="313"/>
        <end position="342"/>
    </location>
</feature>
<name>A0A0B7NN86_9FUNG</name>
<dbReference type="SUPFAM" id="SSF52540">
    <property type="entry name" value="P-loop containing nucleoside triphosphate hydrolases"/>
    <property type="match status" value="1"/>
</dbReference>
<sequence>MAENTISNFIVLFTAQKTKKFKLTLIDEKGYNIDRKFHKGGIPNVGDEIDFDSHIVTIESCGATEAAGNTLQQTLPVHRQSTPILAPQIPDPPSPQPTHSSTPVSASASASISTSTAIPFRYNQQPVRISQFKPPSMIPRKRLIKVDPEEMEEEDAMEICEPELPQTAQQQIKQPMPFASSIETSAPEELAQNQPVPSNSINQQCIIQPHPQQQQQSNMSSIPTTVVATLQESSASALLPAKKRVRVGLSKKTTSSMHQANTTSSISGSSYRPPTVINKPVPTPTPTSASTSCSFSFTKASNIENNVGEAANTANISSPAPSYEQNESSSSGSNGKSSASKPFKSPFAEGNYASLVLQFPNSKKALSSIKSKNYPKRSKVVPVKFSSPMLYKETFKKIIQEHLDVLLLNFGMFFYAMYEKFGKNKQGSDLERALRSKGIGLYVECQLKGDLRYSEKRFRLMIKGGSREHHSKYNKDDLWAISKIPTFESSQTFLARSTYFGPFSDGALEIDCMSPRDVRVAAKVFKESHVVYAIRTISASQECMMLDTLDDKLEQLPLLPHLLSSSDHKKKKKMVAPLSTLECIRLTRQDNIDVEAKLADYTRTYRLNQDQERVLRQVARSVIVGPGWNEAAENPFVLVHGVYGSGKSFLAAVIIIFIQDIIDTASLRREPEDAIQFKILVSSMTNVAVDRILQTLLKLDYDQFIRIGSMKKIAKNILPYTSKARVSGNDELKELEQMLDDPLNSKEDVDNISTAIQRFRKTESVNQLQTVNVIGTTFMSSTFDIFIGMKFPLVLVDEASQLMEPLTLVPLARFSCNRLILIGDPLQLPPTLATNAQDGKAGKGLDKTMFNRMIELGHESVMLRTQYRCHPRISGISNALFYERRLINGVTDQDRKPLIDGLPTLLFVDVGGTEQKSMRNKEQADKLSEYLGANTASDAASTLKSVQISTVDAFQGGEKDVIILSTVRTSESQFMDNQPRVNVALTRAKRHLIILGNRNVFSMNELWSRVLWDCQGIVYCFSVELYTQRFD</sequence>
<feature type="domain" description="DNA2/NAM7 helicase helicase" evidence="2">
    <location>
        <begin position="744"/>
        <end position="833"/>
    </location>
</feature>
<dbReference type="PANTHER" id="PTHR10887:SF518">
    <property type="entry name" value="RNA HELICASE NONSENSE MRNA REDUCING FACTOR"/>
    <property type="match status" value="1"/>
</dbReference>
<dbReference type="InterPro" id="IPR047187">
    <property type="entry name" value="SF1_C_Upf1"/>
</dbReference>
<feature type="region of interest" description="Disordered" evidence="1">
    <location>
        <begin position="250"/>
        <end position="292"/>
    </location>
</feature>
<gene>
    <name evidence="4" type="primary">PARPA_13175.1 scaffold 45923</name>
</gene>
<evidence type="ECO:0000313" key="4">
    <source>
        <dbReference type="EMBL" id="CEP18867.1"/>
    </source>
</evidence>
<dbReference type="GO" id="GO:0004386">
    <property type="term" value="F:helicase activity"/>
    <property type="evidence" value="ECO:0007669"/>
    <property type="project" value="InterPro"/>
</dbReference>
<feature type="region of interest" description="Disordered" evidence="1">
    <location>
        <begin position="83"/>
        <end position="110"/>
    </location>
</feature>
<dbReference type="CDD" id="cd18808">
    <property type="entry name" value="SF1_C_Upf1"/>
    <property type="match status" value="1"/>
</dbReference>
<dbReference type="STRING" id="35722.A0A0B7NN86"/>
<dbReference type="Proteomes" id="UP000054107">
    <property type="component" value="Unassembled WGS sequence"/>
</dbReference>
<dbReference type="EMBL" id="LN733911">
    <property type="protein sequence ID" value="CEP18867.1"/>
    <property type="molecule type" value="Genomic_DNA"/>
</dbReference>
<evidence type="ECO:0000259" key="3">
    <source>
        <dbReference type="Pfam" id="PF13087"/>
    </source>
</evidence>
<evidence type="ECO:0000259" key="2">
    <source>
        <dbReference type="Pfam" id="PF13086"/>
    </source>
</evidence>
<dbReference type="Pfam" id="PF13086">
    <property type="entry name" value="AAA_11"/>
    <property type="match status" value="1"/>
</dbReference>
<feature type="compositionally biased region" description="Low complexity" evidence="1">
    <location>
        <begin position="97"/>
        <end position="110"/>
    </location>
</feature>
<feature type="compositionally biased region" description="Polar residues" evidence="1">
    <location>
        <begin position="251"/>
        <end position="272"/>
    </location>
</feature>
<dbReference type="OrthoDB" id="6513042at2759"/>
<keyword evidence="5" id="KW-1185">Reference proteome</keyword>
<dbReference type="Pfam" id="PF13087">
    <property type="entry name" value="AAA_12"/>
    <property type="match status" value="1"/>
</dbReference>
<dbReference type="AlphaFoldDB" id="A0A0B7NN86"/>
<organism evidence="4 5">
    <name type="scientific">Parasitella parasitica</name>
    <dbReference type="NCBI Taxonomy" id="35722"/>
    <lineage>
        <taxon>Eukaryota</taxon>
        <taxon>Fungi</taxon>
        <taxon>Fungi incertae sedis</taxon>
        <taxon>Mucoromycota</taxon>
        <taxon>Mucoromycotina</taxon>
        <taxon>Mucoromycetes</taxon>
        <taxon>Mucorales</taxon>
        <taxon>Mucorineae</taxon>
        <taxon>Mucoraceae</taxon>
        <taxon>Parasitella</taxon>
    </lineage>
</organism>
<protein>
    <recommendedName>
        <fullName evidence="6">DNA2/NAM7 helicase-like C-terminal domain-containing protein</fullName>
    </recommendedName>
</protein>
<dbReference type="InterPro" id="IPR027417">
    <property type="entry name" value="P-loop_NTPase"/>
</dbReference>
<evidence type="ECO:0000313" key="5">
    <source>
        <dbReference type="Proteomes" id="UP000054107"/>
    </source>
</evidence>
<evidence type="ECO:0000256" key="1">
    <source>
        <dbReference type="SAM" id="MobiDB-lite"/>
    </source>
</evidence>
<dbReference type="Gene3D" id="3.40.50.300">
    <property type="entry name" value="P-loop containing nucleotide triphosphate hydrolases"/>
    <property type="match status" value="2"/>
</dbReference>
<evidence type="ECO:0008006" key="6">
    <source>
        <dbReference type="Google" id="ProtNLM"/>
    </source>
</evidence>
<proteinExistence type="predicted"/>
<dbReference type="InterPro" id="IPR041677">
    <property type="entry name" value="DNA2/NAM7_AAA_11"/>
</dbReference>
<feature type="compositionally biased region" description="Low complexity" evidence="1">
    <location>
        <begin position="320"/>
        <end position="342"/>
    </location>
</feature>
<dbReference type="InterPro" id="IPR045055">
    <property type="entry name" value="DNA2/NAM7-like"/>
</dbReference>
<dbReference type="InterPro" id="IPR041679">
    <property type="entry name" value="DNA2/NAM7-like_C"/>
</dbReference>
<reference evidence="4 5" key="1">
    <citation type="submission" date="2014-09" db="EMBL/GenBank/DDBJ databases">
        <authorList>
            <person name="Ellenberger Sabrina"/>
        </authorList>
    </citation>
    <scope>NUCLEOTIDE SEQUENCE [LARGE SCALE GENOMIC DNA]</scope>
    <source>
        <strain evidence="4 5">CBS 412.66</strain>
    </source>
</reference>
<dbReference type="PANTHER" id="PTHR10887">
    <property type="entry name" value="DNA2/NAM7 HELICASE FAMILY"/>
    <property type="match status" value="1"/>
</dbReference>
<accession>A0A0B7NN86</accession>